<feature type="transmembrane region" description="Helical" evidence="9">
    <location>
        <begin position="383"/>
        <end position="404"/>
    </location>
</feature>
<comment type="similarity">
    <text evidence="2">Belongs to the ABC transporter superfamily. ABCG family. Eye pigment precursor importer (TC 3.A.1.204) subfamily.</text>
</comment>
<evidence type="ECO:0000256" key="4">
    <source>
        <dbReference type="ARBA" id="ARBA00022692"/>
    </source>
</evidence>
<dbReference type="InterPro" id="IPR003593">
    <property type="entry name" value="AAA+_ATPase"/>
</dbReference>
<evidence type="ECO:0000256" key="6">
    <source>
        <dbReference type="ARBA" id="ARBA00022840"/>
    </source>
</evidence>
<dbReference type="InterPro" id="IPR050352">
    <property type="entry name" value="ABCG_transporters"/>
</dbReference>
<feature type="transmembrane region" description="Helical" evidence="9">
    <location>
        <begin position="353"/>
        <end position="371"/>
    </location>
</feature>
<keyword evidence="7 9" id="KW-1133">Transmembrane helix</keyword>
<dbReference type="CDD" id="cd03213">
    <property type="entry name" value="ABCG_EPDR"/>
    <property type="match status" value="1"/>
</dbReference>
<evidence type="ECO:0000256" key="2">
    <source>
        <dbReference type="ARBA" id="ARBA00005814"/>
    </source>
</evidence>
<dbReference type="EMBL" id="CAACVG010006899">
    <property type="protein sequence ID" value="VEN42431.1"/>
    <property type="molecule type" value="Genomic_DNA"/>
</dbReference>
<evidence type="ECO:0000313" key="12">
    <source>
        <dbReference type="Proteomes" id="UP000410492"/>
    </source>
</evidence>
<dbReference type="InterPro" id="IPR013525">
    <property type="entry name" value="ABC2_TM"/>
</dbReference>
<dbReference type="OrthoDB" id="66620at2759"/>
<keyword evidence="5" id="KW-0547">Nucleotide-binding</keyword>
<dbReference type="InterPro" id="IPR003439">
    <property type="entry name" value="ABC_transporter-like_ATP-bd"/>
</dbReference>
<dbReference type="Gene3D" id="3.40.50.300">
    <property type="entry name" value="P-loop containing nucleotide triphosphate hydrolases"/>
    <property type="match status" value="1"/>
</dbReference>
<gene>
    <name evidence="11" type="ORF">CALMAC_LOCUS5914</name>
</gene>
<keyword evidence="8 9" id="KW-0472">Membrane</keyword>
<comment type="subcellular location">
    <subcellularLocation>
        <location evidence="1">Membrane</location>
        <topology evidence="1">Multi-pass membrane protein</topology>
    </subcellularLocation>
</comment>
<dbReference type="PANTHER" id="PTHR48041">
    <property type="entry name" value="ABC TRANSPORTER G FAMILY MEMBER 28"/>
    <property type="match status" value="1"/>
</dbReference>
<dbReference type="PANTHER" id="PTHR48041:SF32">
    <property type="entry name" value="PROTEIN WHITE-LIKE PROTEIN"/>
    <property type="match status" value="1"/>
</dbReference>
<dbReference type="Pfam" id="PF00005">
    <property type="entry name" value="ABC_tran"/>
    <property type="match status" value="1"/>
</dbReference>
<accession>A0A653C3L8</accession>
<reference evidence="11 12" key="1">
    <citation type="submission" date="2019-01" db="EMBL/GenBank/DDBJ databases">
        <authorList>
            <person name="Sayadi A."/>
        </authorList>
    </citation>
    <scope>NUCLEOTIDE SEQUENCE [LARGE SCALE GENOMIC DNA]</scope>
</reference>
<protein>
    <recommendedName>
        <fullName evidence="10">ABC transporter domain-containing protein</fullName>
    </recommendedName>
</protein>
<feature type="transmembrane region" description="Helical" evidence="9">
    <location>
        <begin position="518"/>
        <end position="539"/>
    </location>
</feature>
<feature type="transmembrane region" description="Helical" evidence="9">
    <location>
        <begin position="574"/>
        <end position="596"/>
    </location>
</feature>
<evidence type="ECO:0000256" key="9">
    <source>
        <dbReference type="SAM" id="Phobius"/>
    </source>
</evidence>
<dbReference type="Pfam" id="PF19055">
    <property type="entry name" value="ABC2_membrane_7"/>
    <property type="match status" value="1"/>
</dbReference>
<evidence type="ECO:0000313" key="11">
    <source>
        <dbReference type="EMBL" id="VEN42431.1"/>
    </source>
</evidence>
<dbReference type="InterPro" id="IPR043926">
    <property type="entry name" value="ABCG_dom"/>
</dbReference>
<keyword evidence="4 9" id="KW-0812">Transmembrane</keyword>
<dbReference type="PROSITE" id="PS00211">
    <property type="entry name" value="ABC_TRANSPORTER_1"/>
    <property type="match status" value="1"/>
</dbReference>
<dbReference type="GO" id="GO:0005524">
    <property type="term" value="F:ATP binding"/>
    <property type="evidence" value="ECO:0007669"/>
    <property type="project" value="UniProtKB-KW"/>
</dbReference>
<dbReference type="InterPro" id="IPR017871">
    <property type="entry name" value="ABC_transporter-like_CS"/>
</dbReference>
<organism evidence="11 12">
    <name type="scientific">Callosobruchus maculatus</name>
    <name type="common">Southern cowpea weevil</name>
    <name type="synonym">Pulse bruchid</name>
    <dbReference type="NCBI Taxonomy" id="64391"/>
    <lineage>
        <taxon>Eukaryota</taxon>
        <taxon>Metazoa</taxon>
        <taxon>Ecdysozoa</taxon>
        <taxon>Arthropoda</taxon>
        <taxon>Hexapoda</taxon>
        <taxon>Insecta</taxon>
        <taxon>Pterygota</taxon>
        <taxon>Neoptera</taxon>
        <taxon>Endopterygota</taxon>
        <taxon>Coleoptera</taxon>
        <taxon>Polyphaga</taxon>
        <taxon>Cucujiformia</taxon>
        <taxon>Chrysomeloidea</taxon>
        <taxon>Chrysomelidae</taxon>
        <taxon>Bruchinae</taxon>
        <taxon>Bruchini</taxon>
        <taxon>Callosobruchus</taxon>
    </lineage>
</organism>
<dbReference type="FunFam" id="3.40.50.300:FF:001077">
    <property type="entry name" value="Uncharacterized protein, isoform A"/>
    <property type="match status" value="1"/>
</dbReference>
<dbReference type="SUPFAM" id="SSF52540">
    <property type="entry name" value="P-loop containing nucleoside triphosphate hydrolases"/>
    <property type="match status" value="1"/>
</dbReference>
<dbReference type="GO" id="GO:0005886">
    <property type="term" value="C:plasma membrane"/>
    <property type="evidence" value="ECO:0007669"/>
    <property type="project" value="TreeGrafter"/>
</dbReference>
<feature type="domain" description="ABC transporter" evidence="10">
    <location>
        <begin position="18"/>
        <end position="259"/>
    </location>
</feature>
<feature type="transmembrane region" description="Helical" evidence="9">
    <location>
        <begin position="491"/>
        <end position="511"/>
    </location>
</feature>
<keyword evidence="6" id="KW-0067">ATP-binding</keyword>
<name>A0A653C3L8_CALMS</name>
<dbReference type="InterPro" id="IPR027417">
    <property type="entry name" value="P-loop_NTPase"/>
</dbReference>
<evidence type="ECO:0000259" key="10">
    <source>
        <dbReference type="PROSITE" id="PS50893"/>
    </source>
</evidence>
<sequence>MCITQEKMEVKSRGHTDIEFENLTYETKTWRKGVKQIIKGVSGKFVSGELTVIMGPSGAGKTSLLNILTGYQVSGTSGTIKCNGSGSKRKKGSLQYKKESCYILQDDNLPPLFTVYEMMMMASNLKIADLSKKSKEYLIEEILNNLGLSVARNTKCQNLSGGQRKRLSVALELVDNPPIMFLDEPTTGLDSSSTSQCVQMLKELARGGRTIICTIHQPSATIYSMFDHVYMMAQGKCVYQGAATNTVAYLSSLGFCCPQYHNPADYFLEVVNQEYGDYTDYLAKAANDEKWRGNVPIIKVGKEIADIQKDIEVYDSNSDKSYKTPSEWTKFKVLLGRQGTQLHRDWTISQLKLFLHLLVGVFLGVFFQNAGDDASKVINNLGLCMIGLVYLSYTSIMPAVLKFPSELAILRKEKFNHWYKLSTYYIAFLVYDIPLQMIFSTAYCTTTYFMSAQPYESFRFFMVLLIQILVALASSAFGLFLGTVVNPVNGTFFGAIALAVMIVLGGFLILFTHMSSYTYFFTYASFFSWGLEGMMQALYGYNRPELPCPDDEDYCHYTSPKVLLSDVGMTKQNYWFDVIWLLVVCCALRLLAFCTLRRQLKAA</sequence>
<keyword evidence="3" id="KW-0813">Transport</keyword>
<evidence type="ECO:0000256" key="1">
    <source>
        <dbReference type="ARBA" id="ARBA00004141"/>
    </source>
</evidence>
<dbReference type="SMART" id="SM00382">
    <property type="entry name" value="AAA"/>
    <property type="match status" value="1"/>
</dbReference>
<feature type="transmembrane region" description="Helical" evidence="9">
    <location>
        <begin position="461"/>
        <end position="485"/>
    </location>
</feature>
<dbReference type="AlphaFoldDB" id="A0A653C3L8"/>
<dbReference type="Proteomes" id="UP000410492">
    <property type="component" value="Unassembled WGS sequence"/>
</dbReference>
<evidence type="ECO:0000256" key="8">
    <source>
        <dbReference type="ARBA" id="ARBA00023136"/>
    </source>
</evidence>
<dbReference type="PROSITE" id="PS50893">
    <property type="entry name" value="ABC_TRANSPORTER_2"/>
    <property type="match status" value="1"/>
</dbReference>
<evidence type="ECO:0000256" key="7">
    <source>
        <dbReference type="ARBA" id="ARBA00022989"/>
    </source>
</evidence>
<dbReference type="Pfam" id="PF01061">
    <property type="entry name" value="ABC2_membrane"/>
    <property type="match status" value="1"/>
</dbReference>
<evidence type="ECO:0000256" key="3">
    <source>
        <dbReference type="ARBA" id="ARBA00022448"/>
    </source>
</evidence>
<keyword evidence="12" id="KW-1185">Reference proteome</keyword>
<evidence type="ECO:0000256" key="5">
    <source>
        <dbReference type="ARBA" id="ARBA00022741"/>
    </source>
</evidence>
<proteinExistence type="inferred from homology"/>
<feature type="transmembrane region" description="Helical" evidence="9">
    <location>
        <begin position="424"/>
        <end position="449"/>
    </location>
</feature>
<dbReference type="GO" id="GO:0140359">
    <property type="term" value="F:ABC-type transporter activity"/>
    <property type="evidence" value="ECO:0007669"/>
    <property type="project" value="InterPro"/>
</dbReference>
<dbReference type="GO" id="GO:0016887">
    <property type="term" value="F:ATP hydrolysis activity"/>
    <property type="evidence" value="ECO:0007669"/>
    <property type="project" value="InterPro"/>
</dbReference>